<dbReference type="PANTHER" id="PTHR13278:SF0">
    <property type="entry name" value="ZINC FINGER PROTEIN 830"/>
    <property type="match status" value="1"/>
</dbReference>
<dbReference type="OrthoDB" id="77607at2759"/>
<gene>
    <name evidence="7" type="ORF">ZOSMA_109G00530</name>
</gene>
<proteinExistence type="predicted"/>
<evidence type="ECO:0000256" key="1">
    <source>
        <dbReference type="ARBA" id="ARBA00004123"/>
    </source>
</evidence>
<keyword evidence="2" id="KW-0479">Metal-binding</keyword>
<dbReference type="GO" id="GO:0008270">
    <property type="term" value="F:zinc ion binding"/>
    <property type="evidence" value="ECO:0007669"/>
    <property type="project" value="UniProtKB-KW"/>
</dbReference>
<feature type="region of interest" description="Disordered" evidence="6">
    <location>
        <begin position="32"/>
        <end position="76"/>
    </location>
</feature>
<keyword evidence="5" id="KW-0539">Nucleus</keyword>
<dbReference type="PANTHER" id="PTHR13278">
    <property type="entry name" value="ZINC FINGER PROTEIN 830"/>
    <property type="match status" value="1"/>
</dbReference>
<evidence type="ECO:0000256" key="4">
    <source>
        <dbReference type="ARBA" id="ARBA00022833"/>
    </source>
</evidence>
<evidence type="ECO:0000256" key="6">
    <source>
        <dbReference type="SAM" id="MobiDB-lite"/>
    </source>
</evidence>
<dbReference type="InterPro" id="IPR040050">
    <property type="entry name" value="ZNF830-like"/>
</dbReference>
<protein>
    <submittedName>
        <fullName evidence="7">Uncharacterized protein</fullName>
    </submittedName>
</protein>
<comment type="subcellular location">
    <subcellularLocation>
        <location evidence="1">Nucleus</location>
    </subcellularLocation>
</comment>
<dbReference type="GO" id="GO:0005681">
    <property type="term" value="C:spliceosomal complex"/>
    <property type="evidence" value="ECO:0007669"/>
    <property type="project" value="InterPro"/>
</dbReference>
<organism evidence="7 8">
    <name type="scientific">Zostera marina</name>
    <name type="common">Eelgrass</name>
    <dbReference type="NCBI Taxonomy" id="29655"/>
    <lineage>
        <taxon>Eukaryota</taxon>
        <taxon>Viridiplantae</taxon>
        <taxon>Streptophyta</taxon>
        <taxon>Embryophyta</taxon>
        <taxon>Tracheophyta</taxon>
        <taxon>Spermatophyta</taxon>
        <taxon>Magnoliopsida</taxon>
        <taxon>Liliopsida</taxon>
        <taxon>Zosteraceae</taxon>
        <taxon>Zostera</taxon>
    </lineage>
</organism>
<dbReference type="GO" id="GO:0003676">
    <property type="term" value="F:nucleic acid binding"/>
    <property type="evidence" value="ECO:0007669"/>
    <property type="project" value="InterPro"/>
</dbReference>
<evidence type="ECO:0000313" key="8">
    <source>
        <dbReference type="Proteomes" id="UP000036987"/>
    </source>
</evidence>
<feature type="compositionally biased region" description="Acidic residues" evidence="6">
    <location>
        <begin position="48"/>
        <end position="67"/>
    </location>
</feature>
<evidence type="ECO:0000256" key="5">
    <source>
        <dbReference type="ARBA" id="ARBA00023242"/>
    </source>
</evidence>
<keyword evidence="4" id="KW-0862">Zinc</keyword>
<accession>A0A0K9Q3U0</accession>
<name>A0A0K9Q3U0_ZOSMR</name>
<evidence type="ECO:0000256" key="2">
    <source>
        <dbReference type="ARBA" id="ARBA00022723"/>
    </source>
</evidence>
<dbReference type="Proteomes" id="UP000036987">
    <property type="component" value="Unassembled WGS sequence"/>
</dbReference>
<feature type="non-terminal residue" evidence="7">
    <location>
        <position position="1"/>
    </location>
</feature>
<reference evidence="8" key="1">
    <citation type="journal article" date="2016" name="Nature">
        <title>The genome of the seagrass Zostera marina reveals angiosperm adaptation to the sea.</title>
        <authorList>
            <person name="Olsen J.L."/>
            <person name="Rouze P."/>
            <person name="Verhelst B."/>
            <person name="Lin Y.-C."/>
            <person name="Bayer T."/>
            <person name="Collen J."/>
            <person name="Dattolo E."/>
            <person name="De Paoli E."/>
            <person name="Dittami S."/>
            <person name="Maumus F."/>
            <person name="Michel G."/>
            <person name="Kersting A."/>
            <person name="Lauritano C."/>
            <person name="Lohaus R."/>
            <person name="Toepel M."/>
            <person name="Tonon T."/>
            <person name="Vanneste K."/>
            <person name="Amirebrahimi M."/>
            <person name="Brakel J."/>
            <person name="Bostroem C."/>
            <person name="Chovatia M."/>
            <person name="Grimwood J."/>
            <person name="Jenkins J.W."/>
            <person name="Jueterbock A."/>
            <person name="Mraz A."/>
            <person name="Stam W.T."/>
            <person name="Tice H."/>
            <person name="Bornberg-Bauer E."/>
            <person name="Green P.J."/>
            <person name="Pearson G.A."/>
            <person name="Procaccini G."/>
            <person name="Duarte C.M."/>
            <person name="Schmutz J."/>
            <person name="Reusch T.B.H."/>
            <person name="Van de Peer Y."/>
        </authorList>
    </citation>
    <scope>NUCLEOTIDE SEQUENCE [LARGE SCALE GENOMIC DNA]</scope>
    <source>
        <strain evidence="8">cv. Finnish</strain>
    </source>
</reference>
<evidence type="ECO:0000313" key="7">
    <source>
        <dbReference type="EMBL" id="KMZ75958.1"/>
    </source>
</evidence>
<evidence type="ECO:0000256" key="3">
    <source>
        <dbReference type="ARBA" id="ARBA00022771"/>
    </source>
</evidence>
<keyword evidence="8" id="KW-1185">Reference proteome</keyword>
<sequence>IDAAEVREEFDSLEQKEYREKVEMVKKRLMEVKSARHAKGKRPPVFMDQEESSEESSNDSDQEEENFTVDWRAKHL</sequence>
<keyword evidence="3" id="KW-0863">Zinc-finger</keyword>
<dbReference type="AlphaFoldDB" id="A0A0K9Q3U0"/>
<dbReference type="EMBL" id="LFYR01000112">
    <property type="protein sequence ID" value="KMZ75958.1"/>
    <property type="molecule type" value="Genomic_DNA"/>
</dbReference>
<comment type="caution">
    <text evidence="7">The sequence shown here is derived from an EMBL/GenBank/DDBJ whole genome shotgun (WGS) entry which is preliminary data.</text>
</comment>